<organism evidence="1 2">
    <name type="scientific">Sphaerosporella brunnea</name>
    <dbReference type="NCBI Taxonomy" id="1250544"/>
    <lineage>
        <taxon>Eukaryota</taxon>
        <taxon>Fungi</taxon>
        <taxon>Dikarya</taxon>
        <taxon>Ascomycota</taxon>
        <taxon>Pezizomycotina</taxon>
        <taxon>Pezizomycetes</taxon>
        <taxon>Pezizales</taxon>
        <taxon>Pyronemataceae</taxon>
        <taxon>Sphaerosporella</taxon>
    </lineage>
</organism>
<dbReference type="InParanoid" id="A0A5J5FC89"/>
<dbReference type="Proteomes" id="UP000326924">
    <property type="component" value="Unassembled WGS sequence"/>
</dbReference>
<sequence>MASLITADNILRTAPVLSAPDPEHVTEAFQSSHLNHTYEHFEPKTLRPFAVATKDRFQSHIAGLSHHVDFTGEVVLQPASTALPSRWGYSMLNKADVRAVVNTWYLEPVRSVWMEMLPERNDRNYDWVVLNEVRPLAPLPKEVASPSAPDRVLREALHGV</sequence>
<dbReference type="EMBL" id="VXIS01000003">
    <property type="protein sequence ID" value="KAA8914742.1"/>
    <property type="molecule type" value="Genomic_DNA"/>
</dbReference>
<protein>
    <submittedName>
        <fullName evidence="1">Uncharacterized protein</fullName>
    </submittedName>
</protein>
<proteinExistence type="predicted"/>
<comment type="caution">
    <text evidence="1">The sequence shown here is derived from an EMBL/GenBank/DDBJ whole genome shotgun (WGS) entry which is preliminary data.</text>
</comment>
<accession>A0A5J5FC89</accession>
<dbReference type="AlphaFoldDB" id="A0A5J5FC89"/>
<evidence type="ECO:0000313" key="2">
    <source>
        <dbReference type="Proteomes" id="UP000326924"/>
    </source>
</evidence>
<name>A0A5J5FC89_9PEZI</name>
<reference evidence="1 2" key="1">
    <citation type="submission" date="2019-09" db="EMBL/GenBank/DDBJ databases">
        <title>Draft genome of the ectomycorrhizal ascomycete Sphaerosporella brunnea.</title>
        <authorList>
            <consortium name="DOE Joint Genome Institute"/>
            <person name="Benucci G.M."/>
            <person name="Marozzi G."/>
            <person name="Antonielli L."/>
            <person name="Sanchez S."/>
            <person name="Marco P."/>
            <person name="Wang X."/>
            <person name="Falini L.B."/>
            <person name="Barry K."/>
            <person name="Haridas S."/>
            <person name="Lipzen A."/>
            <person name="Labutti K."/>
            <person name="Grigoriev I.V."/>
            <person name="Murat C."/>
            <person name="Martin F."/>
            <person name="Albertini E."/>
            <person name="Donnini D."/>
            <person name="Bonito G."/>
        </authorList>
    </citation>
    <scope>NUCLEOTIDE SEQUENCE [LARGE SCALE GENOMIC DNA]</scope>
    <source>
        <strain evidence="1 2">Sb_GMNB300</strain>
    </source>
</reference>
<dbReference type="OrthoDB" id="4185642at2759"/>
<gene>
    <name evidence="1" type="ORF">FN846DRAFT_885745</name>
</gene>
<evidence type="ECO:0000313" key="1">
    <source>
        <dbReference type="EMBL" id="KAA8914742.1"/>
    </source>
</evidence>
<keyword evidence="2" id="KW-1185">Reference proteome</keyword>